<evidence type="ECO:0000313" key="1">
    <source>
        <dbReference type="EMBL" id="CAD7596505.1"/>
    </source>
</evidence>
<accession>A0A7R9PM88</accession>
<organism evidence="1">
    <name type="scientific">Timema genevievae</name>
    <name type="common">Walking stick</name>
    <dbReference type="NCBI Taxonomy" id="629358"/>
    <lineage>
        <taxon>Eukaryota</taxon>
        <taxon>Metazoa</taxon>
        <taxon>Ecdysozoa</taxon>
        <taxon>Arthropoda</taxon>
        <taxon>Hexapoda</taxon>
        <taxon>Insecta</taxon>
        <taxon>Pterygota</taxon>
        <taxon>Neoptera</taxon>
        <taxon>Polyneoptera</taxon>
        <taxon>Phasmatodea</taxon>
        <taxon>Timematodea</taxon>
        <taxon>Timematoidea</taxon>
        <taxon>Timematidae</taxon>
        <taxon>Timema</taxon>
    </lineage>
</organism>
<protein>
    <submittedName>
        <fullName evidence="1">Uncharacterized protein</fullName>
    </submittedName>
</protein>
<proteinExistence type="predicted"/>
<gene>
    <name evidence="1" type="ORF">TGEB3V08_LOCUS6431</name>
</gene>
<sequence>MEVTPSDGRLVQPKFTELNDLISEKQDKYFHVFHVFHVTLGLVKSAMRCYSWRCMHLVDTSIFSTYQVESAISDAWSLSMFHTMGTLTLTLSPCSRSWDAPRYSHYEDTHAHAHAHVHGMHRGIHDMGTLTLYTPAMLTLMGCTEVFTIWGHSRSHSRHSRHAHAHGMHRGIHNIGTLTLTFPTLPPCSRSWDAPRYSQYRDTHAHTPDTPAMLYAHGMHRGIHTMRTLTLTLTFMGCTEVFTLRRPRYVPD</sequence>
<dbReference type="EMBL" id="OE841621">
    <property type="protein sequence ID" value="CAD7596505.1"/>
    <property type="molecule type" value="Genomic_DNA"/>
</dbReference>
<reference evidence="1" key="1">
    <citation type="submission" date="2020-11" db="EMBL/GenBank/DDBJ databases">
        <authorList>
            <person name="Tran Van P."/>
        </authorList>
    </citation>
    <scope>NUCLEOTIDE SEQUENCE</scope>
</reference>
<dbReference type="AlphaFoldDB" id="A0A7R9PM88"/>
<name>A0A7R9PM88_TIMGE</name>